<organism evidence="2 3">
    <name type="scientific">Bionectria ochroleuca</name>
    <name type="common">Gliocladium roseum</name>
    <dbReference type="NCBI Taxonomy" id="29856"/>
    <lineage>
        <taxon>Eukaryota</taxon>
        <taxon>Fungi</taxon>
        <taxon>Dikarya</taxon>
        <taxon>Ascomycota</taxon>
        <taxon>Pezizomycotina</taxon>
        <taxon>Sordariomycetes</taxon>
        <taxon>Hypocreomycetidae</taxon>
        <taxon>Hypocreales</taxon>
        <taxon>Bionectriaceae</taxon>
        <taxon>Clonostachys</taxon>
    </lineage>
</organism>
<protein>
    <submittedName>
        <fullName evidence="2">Uncharacterized protein</fullName>
    </submittedName>
</protein>
<comment type="caution">
    <text evidence="2">The sequence shown here is derived from an EMBL/GenBank/DDBJ whole genome shotgun (WGS) entry which is preliminary data.</text>
</comment>
<sequence length="299" mass="34756">MGSETNGRLLMVALNLTNNKQPRIQKPGKKGDTKVKRLGYFWRPGNKQKLDEFLHSLSESREDQESFEQLARTLGYSPDTQQKVSEELKKGNEELKRSNRELQKDNEELQKDNEELKQDNEELKKDNKELQKGNEELKKDNKELQKGNEELQKDNEELKKDNKELQKGNEERQKGNEELKKDNKELKKGNEERQKGNEELEDKIMKLQRGNEELEDKIMKLQKKIEQLQPEKESIAPENKAFNNLTSNSPDCTGLLWPEAAIYPPCDQPEFQMLDVATSNAQPPQTPQPPQSQPLDLFM</sequence>
<gene>
    <name evidence="2" type="ORF">IM811_005802</name>
</gene>
<feature type="region of interest" description="Disordered" evidence="1">
    <location>
        <begin position="73"/>
        <end position="202"/>
    </location>
</feature>
<name>A0A8H7KBN5_BIOOC</name>
<evidence type="ECO:0000313" key="2">
    <source>
        <dbReference type="EMBL" id="KAF9744222.1"/>
    </source>
</evidence>
<dbReference type="AlphaFoldDB" id="A0A8H7KBN5"/>
<evidence type="ECO:0000313" key="3">
    <source>
        <dbReference type="Proteomes" id="UP000616885"/>
    </source>
</evidence>
<dbReference type="Proteomes" id="UP000616885">
    <property type="component" value="Unassembled WGS sequence"/>
</dbReference>
<reference evidence="2" key="1">
    <citation type="submission" date="2020-10" db="EMBL/GenBank/DDBJ databases">
        <title>High-Quality Genome Resource of Clonostachys rosea strain S41 by Oxford Nanopore Long-Read Sequencing.</title>
        <authorList>
            <person name="Wang H."/>
        </authorList>
    </citation>
    <scope>NUCLEOTIDE SEQUENCE</scope>
    <source>
        <strain evidence="2">S41</strain>
    </source>
</reference>
<dbReference type="EMBL" id="JADCTT010000015">
    <property type="protein sequence ID" value="KAF9744222.1"/>
    <property type="molecule type" value="Genomic_DNA"/>
</dbReference>
<dbReference type="PANTHER" id="PTHR24422">
    <property type="entry name" value="CHEMOTAXIS PROTEIN METHYLTRANSFERASE"/>
    <property type="match status" value="1"/>
</dbReference>
<accession>A0A8H7KBN5</accession>
<dbReference type="PANTHER" id="PTHR24422:SF10">
    <property type="entry name" value="CHEMOTAXIS PROTEIN METHYLTRANSFERASE 2"/>
    <property type="match status" value="1"/>
</dbReference>
<dbReference type="Gene3D" id="1.10.287.2610">
    <property type="match status" value="1"/>
</dbReference>
<proteinExistence type="predicted"/>
<feature type="compositionally biased region" description="Basic and acidic residues" evidence="1">
    <location>
        <begin position="84"/>
        <end position="202"/>
    </location>
</feature>
<dbReference type="InterPro" id="IPR050903">
    <property type="entry name" value="Bact_Chemotaxis_MeTrfase"/>
</dbReference>
<feature type="region of interest" description="Disordered" evidence="1">
    <location>
        <begin position="276"/>
        <end position="299"/>
    </location>
</feature>
<evidence type="ECO:0000256" key="1">
    <source>
        <dbReference type="SAM" id="MobiDB-lite"/>
    </source>
</evidence>